<feature type="domain" description="CoA-binding" evidence="2">
    <location>
        <begin position="257"/>
        <end position="346"/>
    </location>
</feature>
<dbReference type="SUPFAM" id="SSF56059">
    <property type="entry name" value="Glutathione synthetase ATP-binding domain-like"/>
    <property type="match status" value="1"/>
</dbReference>
<dbReference type="Pfam" id="PF13607">
    <property type="entry name" value="Succ_CoA_lig"/>
    <property type="match status" value="1"/>
</dbReference>
<dbReference type="EMBL" id="JBHSBI010000028">
    <property type="protein sequence ID" value="MFC4013542.1"/>
    <property type="molecule type" value="Genomic_DNA"/>
</dbReference>
<dbReference type="Proteomes" id="UP001595851">
    <property type="component" value="Unassembled WGS sequence"/>
</dbReference>
<name>A0ABV8GMP4_9ACTN</name>
<organism evidence="3 4">
    <name type="scientific">Nonomuraea purpurea</name>
    <dbReference type="NCBI Taxonomy" id="1849276"/>
    <lineage>
        <taxon>Bacteria</taxon>
        <taxon>Bacillati</taxon>
        <taxon>Actinomycetota</taxon>
        <taxon>Actinomycetes</taxon>
        <taxon>Streptosporangiales</taxon>
        <taxon>Streptosporangiaceae</taxon>
        <taxon>Nonomuraea</taxon>
    </lineage>
</organism>
<dbReference type="PANTHER" id="PTHR42793:SF1">
    <property type="entry name" value="PEPTIDYL-LYSINE N-ACETYLTRANSFERASE PATZ"/>
    <property type="match status" value="1"/>
</dbReference>
<dbReference type="Pfam" id="PF13549">
    <property type="entry name" value="ATP-grasp_5"/>
    <property type="match status" value="1"/>
</dbReference>
<comment type="caution">
    <text evidence="3">The sequence shown here is derived from an EMBL/GenBank/DDBJ whole genome shotgun (WGS) entry which is preliminary data.</text>
</comment>
<proteinExistence type="predicted"/>
<keyword evidence="4" id="KW-1185">Reference proteome</keyword>
<dbReference type="PANTHER" id="PTHR42793">
    <property type="entry name" value="COA BINDING DOMAIN CONTAINING PROTEIN"/>
    <property type="match status" value="1"/>
</dbReference>
<feature type="region of interest" description="Disordered" evidence="1">
    <location>
        <begin position="1"/>
        <end position="22"/>
    </location>
</feature>
<accession>A0ABV8GMP4</accession>
<feature type="compositionally biased region" description="Basic and acidic residues" evidence="1">
    <location>
        <begin position="9"/>
        <end position="22"/>
    </location>
</feature>
<evidence type="ECO:0000313" key="3">
    <source>
        <dbReference type="EMBL" id="MFC4013542.1"/>
    </source>
</evidence>
<keyword evidence="3" id="KW-0436">Ligase</keyword>
<dbReference type="InterPro" id="IPR003781">
    <property type="entry name" value="CoA-bd"/>
</dbReference>
<dbReference type="SMART" id="SM00881">
    <property type="entry name" value="CoA_binding"/>
    <property type="match status" value="1"/>
</dbReference>
<protein>
    <submittedName>
        <fullName evidence="3">Acetate--CoA ligase family protein</fullName>
    </submittedName>
</protein>
<evidence type="ECO:0000313" key="4">
    <source>
        <dbReference type="Proteomes" id="UP001595851"/>
    </source>
</evidence>
<dbReference type="Gene3D" id="3.30.1490.20">
    <property type="entry name" value="ATP-grasp fold, A domain"/>
    <property type="match status" value="1"/>
</dbReference>
<dbReference type="RefSeq" id="WP_379533398.1">
    <property type="nucleotide sequence ID" value="NZ_JBHSBI010000028.1"/>
</dbReference>
<dbReference type="Gene3D" id="3.40.50.720">
    <property type="entry name" value="NAD(P)-binding Rossmann-like Domain"/>
    <property type="match status" value="1"/>
</dbReference>
<evidence type="ECO:0000259" key="2">
    <source>
        <dbReference type="SMART" id="SM00881"/>
    </source>
</evidence>
<gene>
    <name evidence="3" type="ORF">ACFOY2_40380</name>
</gene>
<dbReference type="InterPro" id="IPR032875">
    <property type="entry name" value="Succ_CoA_lig_flav_dom"/>
</dbReference>
<dbReference type="Pfam" id="PF13380">
    <property type="entry name" value="CoA_binding_2"/>
    <property type="match status" value="1"/>
</dbReference>
<dbReference type="InterPro" id="IPR013815">
    <property type="entry name" value="ATP_grasp_subdomain_1"/>
</dbReference>
<reference evidence="4" key="1">
    <citation type="journal article" date="2019" name="Int. J. Syst. Evol. Microbiol.">
        <title>The Global Catalogue of Microorganisms (GCM) 10K type strain sequencing project: providing services to taxonomists for standard genome sequencing and annotation.</title>
        <authorList>
            <consortium name="The Broad Institute Genomics Platform"/>
            <consortium name="The Broad Institute Genome Sequencing Center for Infectious Disease"/>
            <person name="Wu L."/>
            <person name="Ma J."/>
        </authorList>
    </citation>
    <scope>NUCLEOTIDE SEQUENCE [LARGE SCALE GENOMIC DNA]</scope>
    <source>
        <strain evidence="4">TBRC 1276</strain>
    </source>
</reference>
<sequence>MSAPAGFNEHARSPEHAGADERSGLYEHDVKALLREAGVPVPRGVVVDGTDFSAADALTEPLVLKAFGPGLVHKSDAGAVVLGLRHADLATAAAEMRSRLRVAGFLVEEQAEAGVELIVGLVRDPGFGPVLLAGLGGVWTEVLRDTALRLCPISESDARVMLGSLRGAALLHGARGGPAVDVDAVVKLLMTVGGPGGLWERLELGEFELNPVIATPSGVTAVDARYLPASAPVQSRQADFLPASAPAPGRQADFQPLFEPRAVAVVGASTTRPNFGNMFLGFYRAAGVPLVAVHPSAGEVSGVPAVPALAEADVDYALVAVPAERCAEVVREAGGVPFVQVMSGGFGEAGRPELEAELVEAARAAGTRLLGPNCMGVYCPRGRQTFVGGGMGPAGSVALISQSGGLAGEVIKVGEGRGLAFSRVVTVGNAADVSPAELLGWLSRDPETRAVGLYLEDPRNGRELYEALRACELPVVLLVGGRSGQGQEAAASHTGGMVSDRRIWDAVAAQTGAALVTSQDDLIGALAYVQAHGARVPEGEGVLVVGPSGGASVLAADAFDAAGLRLDPFPAQALDGLGLAASGNPLEVPVGPLGRAGLVPEVIEAILRRRPYADVVAHVNVQAFFTYGDAAEPLYAYARAVAGAQAARPGVRITLVTRNGECAPPGVEDEVRRIAAEAGIPVYRSMEAAATAVAAGGRNGTA</sequence>
<dbReference type="SUPFAM" id="SSF51735">
    <property type="entry name" value="NAD(P)-binding Rossmann-fold domains"/>
    <property type="match status" value="1"/>
</dbReference>
<dbReference type="Gene3D" id="3.40.50.261">
    <property type="entry name" value="Succinyl-CoA synthetase domains"/>
    <property type="match status" value="2"/>
</dbReference>
<dbReference type="InterPro" id="IPR016102">
    <property type="entry name" value="Succinyl-CoA_synth-like"/>
</dbReference>
<dbReference type="SUPFAM" id="SSF52210">
    <property type="entry name" value="Succinyl-CoA synthetase domains"/>
    <property type="match status" value="2"/>
</dbReference>
<dbReference type="Gene3D" id="3.30.470.20">
    <property type="entry name" value="ATP-grasp fold, B domain"/>
    <property type="match status" value="1"/>
</dbReference>
<dbReference type="InterPro" id="IPR036291">
    <property type="entry name" value="NAD(P)-bd_dom_sf"/>
</dbReference>
<dbReference type="GO" id="GO:0016874">
    <property type="term" value="F:ligase activity"/>
    <property type="evidence" value="ECO:0007669"/>
    <property type="project" value="UniProtKB-KW"/>
</dbReference>
<evidence type="ECO:0000256" key="1">
    <source>
        <dbReference type="SAM" id="MobiDB-lite"/>
    </source>
</evidence>